<feature type="compositionally biased region" description="Low complexity" evidence="1">
    <location>
        <begin position="252"/>
        <end position="272"/>
    </location>
</feature>
<evidence type="ECO:0008006" key="4">
    <source>
        <dbReference type="Google" id="ProtNLM"/>
    </source>
</evidence>
<evidence type="ECO:0000313" key="3">
    <source>
        <dbReference type="Proteomes" id="UP000037084"/>
    </source>
</evidence>
<protein>
    <recommendedName>
        <fullName evidence="4">UL36 very large tegument protein</fullName>
    </recommendedName>
</protein>
<comment type="caution">
    <text evidence="2">The sequence shown here is derived from an EMBL/GenBank/DDBJ whole genome shotgun (WGS) entry which is preliminary data.</text>
</comment>
<dbReference type="EMBL" id="LGUV01000278">
    <property type="protein sequence ID" value="KOG48810.1"/>
    <property type="molecule type" value="Genomic_DNA"/>
</dbReference>
<feature type="compositionally biased region" description="Low complexity" evidence="1">
    <location>
        <begin position="321"/>
        <end position="330"/>
    </location>
</feature>
<sequence>MTQRLDPGAGWYGEFLRRDPDGVRACLDGAAMPPWDLVESLLRDLAGARGAEFAARETGYAAQLRAAAVTAWDRLPGGEEELRTLLAAAVEQRAESQTALRSLTVRLAGVTDRAETDALTRELAWAQDDVARAAARHEDLAVRLRALRAGPDGQWPRPEGAQWQPGVPRQRVARTEPPTGPPTAPPAVPPAEPPAAAPTEEPPARVDPPVGRAEGRWLRGARRAGGARYAGSAAPDAPAFTPPPGHPGGDGSPDTGPGAALPAPRGARFGSPDPGPGAHGGGPAAQHPLGQPAQDPAQDPVHRSAQDPAAQGPTPQDPAHRAGPPTAGDPGAVAAALLALRAQGRSGEAHALLCEAAARPADHLPGLAAELTRAGLAADWATLLWEAASLPPERLAAAAAALGAAGREADCDALLRQGVARPAAEVADAALALGGAGRMREADALLGAFVRVRTAEEAAGLARRDPQWLAPRLLQVARTLPGAHYRDLVHALRVAGIASA</sequence>
<accession>A0A0L8MEK7</accession>
<organism evidence="2 3">
    <name type="scientific">Streptomyces virginiae</name>
    <name type="common">Streptomyces cinnamonensis</name>
    <dbReference type="NCBI Taxonomy" id="1961"/>
    <lineage>
        <taxon>Bacteria</taxon>
        <taxon>Bacillati</taxon>
        <taxon>Actinomycetota</taxon>
        <taxon>Actinomycetes</taxon>
        <taxon>Kitasatosporales</taxon>
        <taxon>Streptomycetaceae</taxon>
        <taxon>Streptomyces</taxon>
    </lineage>
</organism>
<evidence type="ECO:0000313" key="2">
    <source>
        <dbReference type="EMBL" id="KOG48810.1"/>
    </source>
</evidence>
<evidence type="ECO:0000256" key="1">
    <source>
        <dbReference type="SAM" id="MobiDB-lite"/>
    </source>
</evidence>
<dbReference type="OrthoDB" id="4336488at2"/>
<dbReference type="RefSeq" id="WP_063785563.1">
    <property type="nucleotide sequence ID" value="NZ_LGUV01000278.1"/>
</dbReference>
<dbReference type="AlphaFoldDB" id="A0A0L8MEK7"/>
<name>A0A0L8MEK7_STRVG</name>
<dbReference type="Proteomes" id="UP000037084">
    <property type="component" value="Unassembled WGS sequence"/>
</dbReference>
<feature type="compositionally biased region" description="Pro residues" evidence="1">
    <location>
        <begin position="178"/>
        <end position="196"/>
    </location>
</feature>
<dbReference type="PATRIC" id="fig|1961.12.peg.4578"/>
<gene>
    <name evidence="2" type="ORF">ADK75_20235</name>
</gene>
<reference evidence="3" key="1">
    <citation type="submission" date="2015-07" db="EMBL/GenBank/DDBJ databases">
        <authorList>
            <consortium name="Consortium for Microbial Forensics and Genomics (microFORGE)"/>
            <person name="Knight B.M."/>
            <person name="Roberts D.P."/>
            <person name="Lin D."/>
            <person name="Hari K."/>
            <person name="Fletcher J."/>
            <person name="Melcher U."/>
            <person name="Blagden T."/>
            <person name="Winegar R.A."/>
        </authorList>
    </citation>
    <scope>NUCLEOTIDE SEQUENCE [LARGE SCALE GENOMIC DNA]</scope>
    <source>
        <strain evidence="3">NRRL B-1447</strain>
    </source>
</reference>
<feature type="region of interest" description="Disordered" evidence="1">
    <location>
        <begin position="150"/>
        <end position="330"/>
    </location>
</feature>
<proteinExistence type="predicted"/>
<feature type="compositionally biased region" description="Low complexity" evidence="1">
    <location>
        <begin position="224"/>
        <end position="239"/>
    </location>
</feature>
<feature type="compositionally biased region" description="Low complexity" evidence="1">
    <location>
        <begin position="284"/>
        <end position="294"/>
    </location>
</feature>